<gene>
    <name evidence="2" type="ORF">PGABG01_0024900</name>
</gene>
<organism evidence="2 3">
    <name type="scientific">Plasmodium gaboni</name>
    <dbReference type="NCBI Taxonomy" id="647221"/>
    <lineage>
        <taxon>Eukaryota</taxon>
        <taxon>Sar</taxon>
        <taxon>Alveolata</taxon>
        <taxon>Apicomplexa</taxon>
        <taxon>Aconoidasida</taxon>
        <taxon>Haemosporida</taxon>
        <taxon>Plasmodiidae</taxon>
        <taxon>Plasmodium</taxon>
        <taxon>Plasmodium (Laverania)</taxon>
    </lineage>
</organism>
<feature type="domain" description="MCM5 C-terminal" evidence="1">
    <location>
        <begin position="46"/>
        <end position="100"/>
    </location>
</feature>
<dbReference type="EMBL" id="FMKD01000067">
    <property type="protein sequence ID" value="SCQ12848.1"/>
    <property type="molecule type" value="Genomic_DNA"/>
</dbReference>
<proteinExistence type="predicted"/>
<sequence>MELSQFATDKHVQMSIDLFSASTAETAKQCLIFETMSPLEQKAVKQAEDAILGRLGKGQRASRVNLFRELQLRGFDRSALSKALAILIKKGELQERGDRSVRRT</sequence>
<evidence type="ECO:0000313" key="2">
    <source>
        <dbReference type="EMBL" id="SCQ12848.1"/>
    </source>
</evidence>
<evidence type="ECO:0000259" key="1">
    <source>
        <dbReference type="Pfam" id="PF21933"/>
    </source>
</evidence>
<dbReference type="Proteomes" id="UP000831156">
    <property type="component" value="Unassembled WGS sequence"/>
</dbReference>
<dbReference type="Pfam" id="PF21933">
    <property type="entry name" value="MCM5_C"/>
    <property type="match status" value="1"/>
</dbReference>
<accession>A0ABY0KWF1</accession>
<comment type="caution">
    <text evidence="2">The sequence shown here is derived from an EMBL/GenBank/DDBJ whole genome shotgun (WGS) entry which is preliminary data.</text>
</comment>
<reference evidence="2" key="1">
    <citation type="submission" date="2016-09" db="EMBL/GenBank/DDBJ databases">
        <authorList>
            <consortium name="Pathogen Informatics"/>
            <person name="Sun Q."/>
            <person name="Inoue M."/>
        </authorList>
    </citation>
    <scope>NUCLEOTIDE SEQUENCE</scope>
</reference>
<name>A0ABY0KWF1_9APIC</name>
<evidence type="ECO:0000313" key="3">
    <source>
        <dbReference type="Proteomes" id="UP000831156"/>
    </source>
</evidence>
<protein>
    <submittedName>
        <fullName evidence="2">DNA replication licensing factor MCM5,putative</fullName>
    </submittedName>
</protein>
<keyword evidence="3" id="KW-1185">Reference proteome</keyword>
<dbReference type="InterPro" id="IPR054125">
    <property type="entry name" value="MCM5_C"/>
</dbReference>